<organism evidence="6 7">
    <name type="scientific">Bradyrhizobium betae</name>
    <dbReference type="NCBI Taxonomy" id="244734"/>
    <lineage>
        <taxon>Bacteria</taxon>
        <taxon>Pseudomonadati</taxon>
        <taxon>Pseudomonadota</taxon>
        <taxon>Alphaproteobacteria</taxon>
        <taxon>Hyphomicrobiales</taxon>
        <taxon>Nitrobacteraceae</taxon>
        <taxon>Bradyrhizobium</taxon>
    </lineage>
</organism>
<dbReference type="GO" id="GO:0020037">
    <property type="term" value="F:heme binding"/>
    <property type="evidence" value="ECO:0007669"/>
    <property type="project" value="InterPro"/>
</dbReference>
<evidence type="ECO:0000256" key="3">
    <source>
        <dbReference type="ARBA" id="ARBA00023004"/>
    </source>
</evidence>
<feature type="domain" description="Cytochrome c" evidence="5">
    <location>
        <begin position="37"/>
        <end position="107"/>
    </location>
</feature>
<evidence type="ECO:0000313" key="7">
    <source>
        <dbReference type="Proteomes" id="UP000325641"/>
    </source>
</evidence>
<dbReference type="KEGG" id="bbet:F8237_17770"/>
<dbReference type="Proteomes" id="UP000325641">
    <property type="component" value="Chromosome"/>
</dbReference>
<gene>
    <name evidence="6" type="ORF">F8237_17770</name>
</gene>
<name>A0A5P6P790_9BRAD</name>
<dbReference type="InterPro" id="IPR009056">
    <property type="entry name" value="Cyt_c-like_dom"/>
</dbReference>
<keyword evidence="3 4" id="KW-0408">Iron</keyword>
<dbReference type="GO" id="GO:0046872">
    <property type="term" value="F:metal ion binding"/>
    <property type="evidence" value="ECO:0007669"/>
    <property type="project" value="UniProtKB-KW"/>
</dbReference>
<sequence length="111" mass="11612">MAALTLLAGLKQIGAASVVVVLSVATGSSPAFPAGDGVWRGGADIYSKICTYCHDVGVGPVIKGRQLPPETITQVVRRGLIEMPAFPVSFIDDKSLQDLAKYISQSAAPRK</sequence>
<proteinExistence type="predicted"/>
<protein>
    <submittedName>
        <fullName evidence="6">Cytochrome c</fullName>
    </submittedName>
</protein>
<dbReference type="SUPFAM" id="SSF46626">
    <property type="entry name" value="Cytochrome c"/>
    <property type="match status" value="1"/>
</dbReference>
<evidence type="ECO:0000313" key="6">
    <source>
        <dbReference type="EMBL" id="QFI74086.1"/>
    </source>
</evidence>
<keyword evidence="1 4" id="KW-0349">Heme</keyword>
<reference evidence="7" key="1">
    <citation type="submission" date="2019-10" db="EMBL/GenBank/DDBJ databases">
        <title>Complete Genome Sequence of Bradyrhizobium betae type strain PL7HG1T.</title>
        <authorList>
            <person name="Bromfield E.S.P."/>
            <person name="Cloutier S."/>
        </authorList>
    </citation>
    <scope>NUCLEOTIDE SEQUENCE [LARGE SCALE GENOMIC DNA]</scope>
    <source>
        <strain evidence="7">PL7HG1</strain>
    </source>
</reference>
<evidence type="ECO:0000259" key="5">
    <source>
        <dbReference type="PROSITE" id="PS51007"/>
    </source>
</evidence>
<dbReference type="Gene3D" id="1.10.760.10">
    <property type="entry name" value="Cytochrome c-like domain"/>
    <property type="match status" value="1"/>
</dbReference>
<dbReference type="Pfam" id="PF13442">
    <property type="entry name" value="Cytochrome_CBB3"/>
    <property type="match status" value="1"/>
</dbReference>
<dbReference type="AlphaFoldDB" id="A0A5P6P790"/>
<dbReference type="OrthoDB" id="122295at2"/>
<dbReference type="InterPro" id="IPR036909">
    <property type="entry name" value="Cyt_c-like_dom_sf"/>
</dbReference>
<dbReference type="GO" id="GO:0009055">
    <property type="term" value="F:electron transfer activity"/>
    <property type="evidence" value="ECO:0007669"/>
    <property type="project" value="InterPro"/>
</dbReference>
<accession>A0A5P6P790</accession>
<evidence type="ECO:0000256" key="2">
    <source>
        <dbReference type="ARBA" id="ARBA00022723"/>
    </source>
</evidence>
<dbReference type="EMBL" id="CP044543">
    <property type="protein sequence ID" value="QFI74086.1"/>
    <property type="molecule type" value="Genomic_DNA"/>
</dbReference>
<dbReference type="RefSeq" id="WP_151646649.1">
    <property type="nucleotide sequence ID" value="NZ_CP044543.1"/>
</dbReference>
<evidence type="ECO:0000256" key="4">
    <source>
        <dbReference type="PROSITE-ProRule" id="PRU00433"/>
    </source>
</evidence>
<dbReference type="PROSITE" id="PS51007">
    <property type="entry name" value="CYTC"/>
    <property type="match status" value="1"/>
</dbReference>
<evidence type="ECO:0000256" key="1">
    <source>
        <dbReference type="ARBA" id="ARBA00022617"/>
    </source>
</evidence>
<keyword evidence="2 4" id="KW-0479">Metal-binding</keyword>